<dbReference type="InterPro" id="IPR003439">
    <property type="entry name" value="ABC_transporter-like_ATP-bd"/>
</dbReference>
<dbReference type="SMART" id="SM00382">
    <property type="entry name" value="AAA"/>
    <property type="match status" value="1"/>
</dbReference>
<keyword evidence="4 6" id="KW-0067">ATP-binding</keyword>
<keyword evidence="8" id="KW-1185">Reference proteome</keyword>
<proteinExistence type="inferred from homology"/>
<evidence type="ECO:0000313" key="7">
    <source>
        <dbReference type="EMBL" id="SEU38318.1"/>
    </source>
</evidence>
<dbReference type="Gene3D" id="3.40.50.300">
    <property type="entry name" value="P-loop containing nucleotide triphosphate hydrolases"/>
    <property type="match status" value="1"/>
</dbReference>
<dbReference type="STRING" id="1334629.MFUL124B02_09825"/>
<dbReference type="InterPro" id="IPR003593">
    <property type="entry name" value="AAA+_ATPase"/>
</dbReference>
<evidence type="ECO:0000259" key="5">
    <source>
        <dbReference type="PROSITE" id="PS50893"/>
    </source>
</evidence>
<evidence type="ECO:0000313" key="6">
    <source>
        <dbReference type="EMBL" id="GEN13016.1"/>
    </source>
</evidence>
<dbReference type="InterPro" id="IPR027417">
    <property type="entry name" value="P-loop_NTPase"/>
</dbReference>
<evidence type="ECO:0000256" key="4">
    <source>
        <dbReference type="ARBA" id="ARBA00022840"/>
    </source>
</evidence>
<comment type="similarity">
    <text evidence="1">Belongs to the ABC transporter superfamily.</text>
</comment>
<dbReference type="CDD" id="cd03264">
    <property type="entry name" value="ABC_drug_resistance_like"/>
    <property type="match status" value="1"/>
</dbReference>
<comment type="caution">
    <text evidence="6">The sequence shown here is derived from an EMBL/GenBank/DDBJ whole genome shotgun (WGS) entry which is preliminary data.</text>
</comment>
<dbReference type="GO" id="GO:0016887">
    <property type="term" value="F:ATP hydrolysis activity"/>
    <property type="evidence" value="ECO:0007669"/>
    <property type="project" value="InterPro"/>
</dbReference>
<name>A0A511TFR6_MYXFU</name>
<gene>
    <name evidence="6" type="ORF">MFU01_80530</name>
    <name evidence="7" type="ORF">SAMN05443572_11321</name>
</gene>
<keyword evidence="3" id="KW-0547">Nucleotide-binding</keyword>
<reference evidence="6 9" key="2">
    <citation type="submission" date="2019-07" db="EMBL/GenBank/DDBJ databases">
        <title>Whole genome shotgun sequence of Myxococcus fulvus NBRC 100333.</title>
        <authorList>
            <person name="Hosoyama A."/>
            <person name="Uohara A."/>
            <person name="Ohji S."/>
            <person name="Ichikawa N."/>
        </authorList>
    </citation>
    <scope>NUCLEOTIDE SEQUENCE [LARGE SCALE GENOMIC DNA]</scope>
    <source>
        <strain evidence="6 9">NBRC 100333</strain>
    </source>
</reference>
<evidence type="ECO:0000256" key="1">
    <source>
        <dbReference type="ARBA" id="ARBA00005417"/>
    </source>
</evidence>
<evidence type="ECO:0000313" key="8">
    <source>
        <dbReference type="Proteomes" id="UP000183760"/>
    </source>
</evidence>
<dbReference type="PROSITE" id="PS50893">
    <property type="entry name" value="ABC_TRANSPORTER_2"/>
    <property type="match status" value="1"/>
</dbReference>
<keyword evidence="2" id="KW-0813">Transport</keyword>
<reference evidence="7 8" key="1">
    <citation type="submission" date="2016-10" db="EMBL/GenBank/DDBJ databases">
        <authorList>
            <person name="Varghese N."/>
            <person name="Submissions S."/>
        </authorList>
    </citation>
    <scope>NUCLEOTIDE SEQUENCE [LARGE SCALE GENOMIC DNA]</scope>
    <source>
        <strain evidence="7 8">DSM 16525</strain>
    </source>
</reference>
<feature type="domain" description="ABC transporter" evidence="5">
    <location>
        <begin position="14"/>
        <end position="244"/>
    </location>
</feature>
<evidence type="ECO:0000256" key="3">
    <source>
        <dbReference type="ARBA" id="ARBA00022741"/>
    </source>
</evidence>
<dbReference type="Proteomes" id="UP000321514">
    <property type="component" value="Unassembled WGS sequence"/>
</dbReference>
<dbReference type="InterPro" id="IPR017871">
    <property type="entry name" value="ABC_transporter-like_CS"/>
</dbReference>
<evidence type="ECO:0000256" key="2">
    <source>
        <dbReference type="ARBA" id="ARBA00022448"/>
    </source>
</evidence>
<organism evidence="6 9">
    <name type="scientific">Myxococcus fulvus</name>
    <dbReference type="NCBI Taxonomy" id="33"/>
    <lineage>
        <taxon>Bacteria</taxon>
        <taxon>Pseudomonadati</taxon>
        <taxon>Myxococcota</taxon>
        <taxon>Myxococcia</taxon>
        <taxon>Myxococcales</taxon>
        <taxon>Cystobacterineae</taxon>
        <taxon>Myxococcaceae</taxon>
        <taxon>Myxococcus</taxon>
    </lineage>
</organism>
<evidence type="ECO:0000313" key="9">
    <source>
        <dbReference type="Proteomes" id="UP000321514"/>
    </source>
</evidence>
<dbReference type="GO" id="GO:0005524">
    <property type="term" value="F:ATP binding"/>
    <property type="evidence" value="ECO:0007669"/>
    <property type="project" value="UniProtKB-KW"/>
</dbReference>
<dbReference type="EMBL" id="BJXR01000072">
    <property type="protein sequence ID" value="GEN13016.1"/>
    <property type="molecule type" value="Genomic_DNA"/>
</dbReference>
<dbReference type="SUPFAM" id="SSF52540">
    <property type="entry name" value="P-loop containing nucleoside triphosphate hydrolases"/>
    <property type="match status" value="1"/>
</dbReference>
<dbReference type="Pfam" id="PF00005">
    <property type="entry name" value="ABC_tran"/>
    <property type="match status" value="1"/>
</dbReference>
<dbReference type="RefSeq" id="WP_308477853.1">
    <property type="nucleotide sequence ID" value="NZ_BJXR01000072.1"/>
</dbReference>
<dbReference type="PANTHER" id="PTHR43335:SF2">
    <property type="entry name" value="ABC TRANSPORTER, ATP-BINDING PROTEIN"/>
    <property type="match status" value="1"/>
</dbReference>
<dbReference type="AlphaFoldDB" id="A0A511TFR6"/>
<dbReference type="PROSITE" id="PS00211">
    <property type="entry name" value="ABC_TRANSPORTER_1"/>
    <property type="match status" value="1"/>
</dbReference>
<dbReference type="Proteomes" id="UP000183760">
    <property type="component" value="Unassembled WGS sequence"/>
</dbReference>
<sequence>MGGPPQRFHRRPMLRISAVSKSYPNGVQALRGIDLDIERGLFGLLGPNGAGKSSLMRILATLQAPDAGQVTFDGLDVLAHPEAHRRHLGYLPQDFGVYPGVSAVELLDHLGLLKGLTHAKARREQVDALLHLTNLHAHREKAVSGFSGGMRQRFGIAQALLGNPRLLIVDEPTAGLDPEERQRFHNLLGEVGESVVVLLSTHIVEDVRQLCPRMAILSEGRVLCEGAPEALVASLEGRVWRKTVEKAAVERYRADFPVLSTQLRAGRTRVHVLADARPEEGFEPVAPDLEDVYFSTLSARRAA</sequence>
<dbReference type="EMBL" id="FOIB01000013">
    <property type="protein sequence ID" value="SEU38318.1"/>
    <property type="molecule type" value="Genomic_DNA"/>
</dbReference>
<accession>A0A511TFR6</accession>
<protein>
    <submittedName>
        <fullName evidence="7">ABC-type multidrug transport system, ATPase component</fullName>
    </submittedName>
    <submittedName>
        <fullName evidence="6">Multidrug ABC transporter ATP-binding protein</fullName>
    </submittedName>
</protein>
<dbReference type="PANTHER" id="PTHR43335">
    <property type="entry name" value="ABC TRANSPORTER, ATP-BINDING PROTEIN"/>
    <property type="match status" value="1"/>
</dbReference>